<dbReference type="AlphaFoldDB" id="A0A222EBX4"/>
<keyword evidence="2" id="KW-1185">Reference proteome</keyword>
<gene>
    <name evidence="1" type="ORF">ANTHELSMS3_04586</name>
</gene>
<dbReference type="RefSeq" id="WP_094037749.1">
    <property type="nucleotide sequence ID" value="NZ_CP022543.1"/>
</dbReference>
<dbReference type="Proteomes" id="UP000203589">
    <property type="component" value="Plasmid pSMS3-3"/>
</dbReference>
<sequence>MNQQIFTSLFCVMATTSSAAPTEDVFEAARASCSAAFLERDAAAWQEAAATMIGWGTVEDGDLKRDIDLCLAYGEVIPDADLAAAKAAAEQETPPEPKKPEQLGTIAQDLELFLRRAKSTDANMERLASDIVEDEDFRPEARPERDELEEILVTYVRPLPASRRKANLTAYQALARIDPDNKDYQERIARYAAAIEVESAALERAARGLEKRLIKTTEAFDGSSWSRHPSSPRYQDIRDYITLYLINDGKGRKSLELFVNYTSRDGWLFVENAQLNVDGSTSRLPVSRWFRDNDTEIWEYGSVRGSQAIEIARKIANSDRTVVRFNGQQFYDDFVVSNTDKKVMREMLALWDVIGK</sequence>
<keyword evidence="1" id="KW-0614">Plasmid</keyword>
<dbReference type="KEGG" id="aht:ANTHELSMS3_04586"/>
<evidence type="ECO:0000313" key="1">
    <source>
        <dbReference type="EMBL" id="ASP23687.1"/>
    </source>
</evidence>
<geneLocation type="plasmid" evidence="2">
    <name>psms3-3</name>
</geneLocation>
<protein>
    <submittedName>
        <fullName evidence="1">Uncharacterized protein</fullName>
    </submittedName>
</protein>
<accession>A0A222EBX4</accession>
<evidence type="ECO:0000313" key="2">
    <source>
        <dbReference type="Proteomes" id="UP000203589"/>
    </source>
</evidence>
<dbReference type="EMBL" id="CP022543">
    <property type="protein sequence ID" value="ASP23687.1"/>
    <property type="molecule type" value="Genomic_DNA"/>
</dbReference>
<proteinExistence type="predicted"/>
<reference evidence="1 2" key="1">
    <citation type="submission" date="2017-07" db="EMBL/GenBank/DDBJ databases">
        <title>Genome Sequence of Antarctobacter heliothermus Strain SMS3 Isolated from a culture of the Diatom Skeletonema marinoi.</title>
        <authorList>
            <person name="Topel M."/>
            <person name="Pinder M.I.M."/>
            <person name="Johansson O.N."/>
            <person name="Kourtchenko O."/>
            <person name="Godhe A."/>
            <person name="Clarke A.K."/>
        </authorList>
    </citation>
    <scope>NUCLEOTIDE SEQUENCE [LARGE SCALE GENOMIC DNA]</scope>
    <source>
        <strain evidence="1 2">SMS3</strain>
        <plasmid evidence="2">Plasmid psms3-3</plasmid>
    </source>
</reference>
<dbReference type="OrthoDB" id="5465114at2"/>
<organism evidence="1 2">
    <name type="scientific">Antarctobacter heliothermus</name>
    <dbReference type="NCBI Taxonomy" id="74033"/>
    <lineage>
        <taxon>Bacteria</taxon>
        <taxon>Pseudomonadati</taxon>
        <taxon>Pseudomonadota</taxon>
        <taxon>Alphaproteobacteria</taxon>
        <taxon>Rhodobacterales</taxon>
        <taxon>Roseobacteraceae</taxon>
        <taxon>Antarctobacter</taxon>
    </lineage>
</organism>
<name>A0A222EBX4_9RHOB</name>